<dbReference type="Proteomes" id="UP000199568">
    <property type="component" value="Unassembled WGS sequence"/>
</dbReference>
<keyword evidence="2" id="KW-1185">Reference proteome</keyword>
<proteinExistence type="predicted"/>
<protein>
    <submittedName>
        <fullName evidence="1">Uncharacterized protein</fullName>
    </submittedName>
</protein>
<accession>A0A1I0BQN7</accession>
<dbReference type="EMBL" id="FOHU01000004">
    <property type="protein sequence ID" value="SET09384.1"/>
    <property type="molecule type" value="Genomic_DNA"/>
</dbReference>
<dbReference type="AlphaFoldDB" id="A0A1I0BQN7"/>
<gene>
    <name evidence="1" type="ORF">SAMN05660297_01382</name>
</gene>
<sequence length="129" mass="15598">MWFISLGGFKGKMKRDTEVIGKIKWHQMFKPNTEEWLLKRINPKCENCNNNDYYIIDTTFYKPLGVLPLGKIDKIIRIICPKCKEVIELDREEFVSIRPFIKINNLFESGKIDEYQYKYRLEKIEEKYH</sequence>
<reference evidence="1 2" key="1">
    <citation type="submission" date="2016-10" db="EMBL/GenBank/DDBJ databases">
        <authorList>
            <person name="de Groot N.N."/>
        </authorList>
    </citation>
    <scope>NUCLEOTIDE SEQUENCE [LARGE SCALE GENOMIC DNA]</scope>
    <source>
        <strain evidence="1 2">DSM 18979</strain>
    </source>
</reference>
<evidence type="ECO:0000313" key="2">
    <source>
        <dbReference type="Proteomes" id="UP000199568"/>
    </source>
</evidence>
<evidence type="ECO:0000313" key="1">
    <source>
        <dbReference type="EMBL" id="SET09384.1"/>
    </source>
</evidence>
<organism evidence="1 2">
    <name type="scientific">Natronincola peptidivorans</name>
    <dbReference type="NCBI Taxonomy" id="426128"/>
    <lineage>
        <taxon>Bacteria</taxon>
        <taxon>Bacillati</taxon>
        <taxon>Bacillota</taxon>
        <taxon>Clostridia</taxon>
        <taxon>Peptostreptococcales</taxon>
        <taxon>Natronincolaceae</taxon>
        <taxon>Natronincola</taxon>
    </lineage>
</organism>
<name>A0A1I0BQN7_9FIRM</name>